<evidence type="ECO:0000313" key="6">
    <source>
        <dbReference type="Proteomes" id="UP000823615"/>
    </source>
</evidence>
<feature type="repeat" description="ANK" evidence="3">
    <location>
        <begin position="52"/>
        <end position="84"/>
    </location>
</feature>
<dbReference type="SUPFAM" id="SSF48403">
    <property type="entry name" value="Ankyrin repeat"/>
    <property type="match status" value="3"/>
</dbReference>
<feature type="repeat" description="ANK" evidence="3">
    <location>
        <begin position="341"/>
        <end position="373"/>
    </location>
</feature>
<organism evidence="5 6">
    <name type="scientific">Candidatus Ornithospirochaeta stercoripullorum</name>
    <dbReference type="NCBI Taxonomy" id="2840899"/>
    <lineage>
        <taxon>Bacteria</taxon>
        <taxon>Pseudomonadati</taxon>
        <taxon>Spirochaetota</taxon>
        <taxon>Spirochaetia</taxon>
        <taxon>Spirochaetales</taxon>
        <taxon>Spirochaetaceae</taxon>
        <taxon>Spirochaetaceae incertae sedis</taxon>
        <taxon>Candidatus Ornithospirochaeta</taxon>
    </lineage>
</organism>
<feature type="chain" id="PRO_5039524011" evidence="4">
    <location>
        <begin position="25"/>
        <end position="1157"/>
    </location>
</feature>
<dbReference type="SMART" id="SM00248">
    <property type="entry name" value="ANK"/>
    <property type="match status" value="24"/>
</dbReference>
<reference evidence="5" key="2">
    <citation type="journal article" date="2021" name="PeerJ">
        <title>Extensive microbial diversity within the chicken gut microbiome revealed by metagenomics and culture.</title>
        <authorList>
            <person name="Gilroy R."/>
            <person name="Ravi A."/>
            <person name="Getino M."/>
            <person name="Pursley I."/>
            <person name="Horton D.L."/>
            <person name="Alikhan N.F."/>
            <person name="Baker D."/>
            <person name="Gharbi K."/>
            <person name="Hall N."/>
            <person name="Watson M."/>
            <person name="Adriaenssens E.M."/>
            <person name="Foster-Nyarko E."/>
            <person name="Jarju S."/>
            <person name="Secka A."/>
            <person name="Antonio M."/>
            <person name="Oren A."/>
            <person name="Chaudhuri R.R."/>
            <person name="La Ragione R."/>
            <person name="Hildebrand F."/>
            <person name="Pallen M.J."/>
        </authorList>
    </citation>
    <scope>NUCLEOTIDE SEQUENCE</scope>
    <source>
        <strain evidence="5">7293</strain>
    </source>
</reference>
<evidence type="ECO:0000313" key="5">
    <source>
        <dbReference type="EMBL" id="MBO8436651.1"/>
    </source>
</evidence>
<reference evidence="5" key="1">
    <citation type="submission" date="2020-10" db="EMBL/GenBank/DDBJ databases">
        <authorList>
            <person name="Gilroy R."/>
        </authorList>
    </citation>
    <scope>NUCLEOTIDE SEQUENCE</scope>
    <source>
        <strain evidence="5">7293</strain>
    </source>
</reference>
<dbReference type="InterPro" id="IPR036770">
    <property type="entry name" value="Ankyrin_rpt-contain_sf"/>
</dbReference>
<dbReference type="PANTHER" id="PTHR24198">
    <property type="entry name" value="ANKYRIN REPEAT AND PROTEIN KINASE DOMAIN-CONTAINING PROTEIN"/>
    <property type="match status" value="1"/>
</dbReference>
<comment type="caution">
    <text evidence="5">The sequence shown here is derived from an EMBL/GenBank/DDBJ whole genome shotgun (WGS) entry which is preliminary data.</text>
</comment>
<accession>A0A9D9E1V7</accession>
<feature type="signal peptide" evidence="4">
    <location>
        <begin position="1"/>
        <end position="24"/>
    </location>
</feature>
<feature type="repeat" description="ANK" evidence="3">
    <location>
        <begin position="749"/>
        <end position="781"/>
    </location>
</feature>
<evidence type="ECO:0000256" key="1">
    <source>
        <dbReference type="ARBA" id="ARBA00022737"/>
    </source>
</evidence>
<proteinExistence type="predicted"/>
<dbReference type="InterPro" id="IPR046654">
    <property type="entry name" value="DUF6672"/>
</dbReference>
<protein>
    <submittedName>
        <fullName evidence="5">Ankyrin repeat domain-containing protein</fullName>
    </submittedName>
</protein>
<keyword evidence="1" id="KW-0677">Repeat</keyword>
<keyword evidence="4" id="KW-0732">Signal</keyword>
<evidence type="ECO:0000256" key="3">
    <source>
        <dbReference type="PROSITE-ProRule" id="PRU00023"/>
    </source>
</evidence>
<dbReference type="EMBL" id="JADIMT010000076">
    <property type="protein sequence ID" value="MBO8436651.1"/>
    <property type="molecule type" value="Genomic_DNA"/>
</dbReference>
<gene>
    <name evidence="5" type="ORF">IAA97_06700</name>
</gene>
<feature type="repeat" description="ANK" evidence="3">
    <location>
        <begin position="406"/>
        <end position="438"/>
    </location>
</feature>
<evidence type="ECO:0000256" key="4">
    <source>
        <dbReference type="SAM" id="SignalP"/>
    </source>
</evidence>
<keyword evidence="2 3" id="KW-0040">ANK repeat</keyword>
<feature type="repeat" description="ANK" evidence="3">
    <location>
        <begin position="536"/>
        <end position="568"/>
    </location>
</feature>
<dbReference type="PANTHER" id="PTHR24198:SF165">
    <property type="entry name" value="ANKYRIN REPEAT-CONTAINING PROTEIN-RELATED"/>
    <property type="match status" value="1"/>
</dbReference>
<feature type="repeat" description="ANK" evidence="3">
    <location>
        <begin position="186"/>
        <end position="218"/>
    </location>
</feature>
<dbReference type="PROSITE" id="PS50088">
    <property type="entry name" value="ANK_REPEAT"/>
    <property type="match status" value="10"/>
</dbReference>
<feature type="repeat" description="ANK" evidence="3">
    <location>
        <begin position="440"/>
        <end position="472"/>
    </location>
</feature>
<dbReference type="AlphaFoldDB" id="A0A9D9E1V7"/>
<dbReference type="PROSITE" id="PS50297">
    <property type="entry name" value="ANK_REP_REGION"/>
    <property type="match status" value="9"/>
</dbReference>
<dbReference type="Pfam" id="PF20377">
    <property type="entry name" value="DUF6672"/>
    <property type="match status" value="1"/>
</dbReference>
<dbReference type="InterPro" id="IPR002110">
    <property type="entry name" value="Ankyrin_rpt"/>
</dbReference>
<dbReference type="Proteomes" id="UP000823615">
    <property type="component" value="Unassembled WGS sequence"/>
</dbReference>
<sequence length="1157" mass="124396">MKRTKIIILSLLLVLAAASLCADALVDAIEDGQTRRALELIEQGADIYRVQDGYTSLQIAILNEQEDVALALIDKGVNVNAKGDHSSPLYYAVSKSMTKTVFSLLDHNAAITATEIKVAIQNNLDSVSALLIEKIPQLNIYETVKVTNYSFSDDCTILEGSINRNLPLTAEAILEKGADPDFHKYYDQTPLYVALEKGIERIALLLIENGADVNYYYQTQEGVETVLYLAINGNMKDIAIALIDRGADVKEKAPNGISLAELAYQKKMDDVCALMIEKGAVLRTSVSALIKEGLLESAYAKFSLSVDAIKNANSDALVQAFIEKGDMDRVEELLSDGIAEDKEGLLFYAIDKNSSALLTMLIAAGADVNAKDEDGSSVINTSLREAPTLAKLLIENGADPNSADSDGYTPIGVVIDEKNLSMIPLLSEAGADINAICTPDGLTPLTAVVSEEDIEAVKIIIANGADPNTADRNGNTPLAYAVESLDEAVIDVILESGGDLSSVPDEALPYVVYNEHADLARKLISAVSDINATDDDGDTALYCAVLNDDAELVSDLLEAGSNPNAGEGDSVHLAIENGYDDILALLLDSGADVNTLKDGEVTPLTLALLLRKESSALLLIEKGADVNKCGWMQLSPISIAITNEMYNVADVLIDYGAECSSLLLCKLLDKEESDLVIKVLDKGLNADEDHSALLSLAIRNSEEDIASKLIADGVEAKGLSLIYAIKNRMDSTAIALIENGTDPELTDEYGNTPLYYAIRNGMENVSVALIEAGADPNAGSDSSNLMFAIRIGMERVALALIAAGADVNYEEYDSGNFKSIMCYAAESSSPIIIKALYEYGAEPDYVLSDSYANVPLYYAICADNLDGVEALAEIGAELNSMQVWKNCAYIAVQEWASPEMIKLLSSLGCSFDVTSASGGMTPLVYAVSSACPLSVIQAVLDTEVNVNVRDDNGKSALVYAAENSSSDVITALLDAGADPYVADNSGRSVFDYIRQNENAVGTEAYMRILRSYRPDFKPVEIDDYATLIISNGTIELNGVLYSALDWAEVSIDGMKSLEYLPRTRRGVIVKKQKHTIHVLYEDKDFNQFEYTSEFYIPSNETQIVLNLPALVAGLGADEYVTGGNYTIGQKSSLGTGEYAQTRENLVPLEFGDLAGDF</sequence>
<evidence type="ECO:0000256" key="2">
    <source>
        <dbReference type="ARBA" id="ARBA00023043"/>
    </source>
</evidence>
<name>A0A9D9E1V7_9SPIO</name>
<feature type="repeat" description="ANK" evidence="3">
    <location>
        <begin position="473"/>
        <end position="505"/>
    </location>
</feature>
<dbReference type="Gene3D" id="1.25.40.20">
    <property type="entry name" value="Ankyrin repeat-containing domain"/>
    <property type="match status" value="4"/>
</dbReference>
<dbReference type="Pfam" id="PF12796">
    <property type="entry name" value="Ank_2"/>
    <property type="match status" value="5"/>
</dbReference>
<feature type="repeat" description="ANK" evidence="3">
    <location>
        <begin position="952"/>
        <end position="984"/>
    </location>
</feature>
<feature type="repeat" description="ANK" evidence="3">
    <location>
        <begin position="571"/>
        <end position="598"/>
    </location>
</feature>